<evidence type="ECO:0000313" key="1">
    <source>
        <dbReference type="EnsemblPlants" id="AVESA.00010b.r2.5CG0862170.1.CDS.1"/>
    </source>
</evidence>
<organism evidence="1 2">
    <name type="scientific">Avena sativa</name>
    <name type="common">Oat</name>
    <dbReference type="NCBI Taxonomy" id="4498"/>
    <lineage>
        <taxon>Eukaryota</taxon>
        <taxon>Viridiplantae</taxon>
        <taxon>Streptophyta</taxon>
        <taxon>Embryophyta</taxon>
        <taxon>Tracheophyta</taxon>
        <taxon>Spermatophyta</taxon>
        <taxon>Magnoliopsida</taxon>
        <taxon>Liliopsida</taxon>
        <taxon>Poales</taxon>
        <taxon>Poaceae</taxon>
        <taxon>BOP clade</taxon>
        <taxon>Pooideae</taxon>
        <taxon>Poodae</taxon>
        <taxon>Poeae</taxon>
        <taxon>Poeae Chloroplast Group 1 (Aveneae type)</taxon>
        <taxon>Aveninae</taxon>
        <taxon>Avena</taxon>
    </lineage>
</organism>
<evidence type="ECO:0000313" key="2">
    <source>
        <dbReference type="Proteomes" id="UP001732700"/>
    </source>
</evidence>
<protein>
    <submittedName>
        <fullName evidence="1">Uncharacterized protein</fullName>
    </submittedName>
</protein>
<dbReference type="Proteomes" id="UP001732700">
    <property type="component" value="Chromosome 5C"/>
</dbReference>
<dbReference type="EnsemblPlants" id="AVESA.00010b.r2.5CG0862170.1">
    <property type="protein sequence ID" value="AVESA.00010b.r2.5CG0862170.1.CDS.1"/>
    <property type="gene ID" value="AVESA.00010b.r2.5CG0862170"/>
</dbReference>
<accession>A0ACD5XVX3</accession>
<reference evidence="1" key="2">
    <citation type="submission" date="2025-09" db="UniProtKB">
        <authorList>
            <consortium name="EnsemblPlants"/>
        </authorList>
    </citation>
    <scope>IDENTIFICATION</scope>
</reference>
<keyword evidence="2" id="KW-1185">Reference proteome</keyword>
<reference evidence="1" key="1">
    <citation type="submission" date="2021-05" db="EMBL/GenBank/DDBJ databases">
        <authorList>
            <person name="Scholz U."/>
            <person name="Mascher M."/>
            <person name="Fiebig A."/>
        </authorList>
    </citation>
    <scope>NUCLEOTIDE SEQUENCE [LARGE SCALE GENOMIC DNA]</scope>
</reference>
<sequence>MIRAAGSVSDALADRPLVLRTHDRVTDHARVELRVLHGALDHLLACSSTADDERSLAWGDAHQFSAGAVYRMLKSSGCGPPLHDLNWAGYAPLKVKVFVWILRHGNTRTRAFLRHIGCLDTDVCPFCLRQPETLAHLFFTCSRQRLFWRCTLGPRRCALPTSAEAAWVSLQVSNPSWGVPLWSTVTSCLLWVIWKTRNRMVFDAVHLPLPAILEQVIEHLRLWRARVPSRVSFESVEQWCAVLL</sequence>
<name>A0ACD5XVX3_AVESA</name>
<proteinExistence type="predicted"/>